<dbReference type="Proteomes" id="UP000031549">
    <property type="component" value="Unassembled WGS sequence"/>
</dbReference>
<sequence length="68" mass="7780">MNIKLVESLLEVILALPTEERLLLEKKLFGNIPYPSSNELMYLAEKGKAFDFLHDEPDLYSLEDGEPV</sequence>
<accession>A0A846HHM6</accession>
<dbReference type="AlphaFoldDB" id="A0A846HHM6"/>
<gene>
    <name evidence="1" type="ORF">PI95_029020</name>
</gene>
<comment type="caution">
    <text evidence="1">The sequence shown here is derived from an EMBL/GenBank/DDBJ whole genome shotgun (WGS) entry which is preliminary data.</text>
</comment>
<protein>
    <submittedName>
        <fullName evidence="1">Uncharacterized protein</fullName>
    </submittedName>
</protein>
<dbReference type="EMBL" id="JTCM02000111">
    <property type="protein sequence ID" value="NEU76448.1"/>
    <property type="molecule type" value="Genomic_DNA"/>
</dbReference>
<organism evidence="1 2">
    <name type="scientific">Hassallia byssoidea VB512170</name>
    <dbReference type="NCBI Taxonomy" id="1304833"/>
    <lineage>
        <taxon>Bacteria</taxon>
        <taxon>Bacillati</taxon>
        <taxon>Cyanobacteriota</taxon>
        <taxon>Cyanophyceae</taxon>
        <taxon>Nostocales</taxon>
        <taxon>Tolypothrichaceae</taxon>
        <taxon>Hassallia</taxon>
    </lineage>
</organism>
<evidence type="ECO:0000313" key="2">
    <source>
        <dbReference type="Proteomes" id="UP000031549"/>
    </source>
</evidence>
<proteinExistence type="predicted"/>
<name>A0A846HHM6_9CYAN</name>
<evidence type="ECO:0000313" key="1">
    <source>
        <dbReference type="EMBL" id="NEU76448.1"/>
    </source>
</evidence>
<dbReference type="RefSeq" id="WP_039743233.1">
    <property type="nucleotide sequence ID" value="NZ_JTCM02000111.1"/>
</dbReference>
<keyword evidence="2" id="KW-1185">Reference proteome</keyword>
<reference evidence="1 2" key="1">
    <citation type="journal article" date="2015" name="Genome Announc.">
        <title>Draft Genome Sequence of Cyanobacterium Hassallia byssoidea Strain VB512170, Isolated from Monuments in India.</title>
        <authorList>
            <person name="Singh D."/>
            <person name="Chandrababunaidu M.M."/>
            <person name="Panda A."/>
            <person name="Sen D."/>
            <person name="Bhattacharyya S."/>
            <person name="Adhikary S.P."/>
            <person name="Tripathy S."/>
        </authorList>
    </citation>
    <scope>NUCLEOTIDE SEQUENCE [LARGE SCALE GENOMIC DNA]</scope>
    <source>
        <strain evidence="1 2">VB512170</strain>
    </source>
</reference>